<gene>
    <name evidence="1" type="ORF">DHETER_LOCUS823</name>
</gene>
<evidence type="ECO:0000313" key="2">
    <source>
        <dbReference type="Proteomes" id="UP000789702"/>
    </source>
</evidence>
<proteinExistence type="predicted"/>
<name>A0ACA9K3T7_9GLOM</name>
<reference evidence="1" key="1">
    <citation type="submission" date="2021-06" db="EMBL/GenBank/DDBJ databases">
        <authorList>
            <person name="Kallberg Y."/>
            <person name="Tangrot J."/>
            <person name="Rosling A."/>
        </authorList>
    </citation>
    <scope>NUCLEOTIDE SEQUENCE</scope>
    <source>
        <strain evidence="1">IL203A</strain>
    </source>
</reference>
<protein>
    <submittedName>
        <fullName evidence="1">16629_t:CDS:1</fullName>
    </submittedName>
</protein>
<accession>A0ACA9K3T7</accession>
<dbReference type="Proteomes" id="UP000789702">
    <property type="component" value="Unassembled WGS sequence"/>
</dbReference>
<evidence type="ECO:0000313" key="1">
    <source>
        <dbReference type="EMBL" id="CAG8450800.1"/>
    </source>
</evidence>
<dbReference type="EMBL" id="CAJVPU010000454">
    <property type="protein sequence ID" value="CAG8450800.1"/>
    <property type="molecule type" value="Genomic_DNA"/>
</dbReference>
<sequence length="65" mass="7221">MSITFALQPKIPEAPISESDDSSALIRDRVVIKSSAPEPPRIYEAPISELDDEDDEDMGLDLFED</sequence>
<keyword evidence="2" id="KW-1185">Reference proteome</keyword>
<comment type="caution">
    <text evidence="1">The sequence shown here is derived from an EMBL/GenBank/DDBJ whole genome shotgun (WGS) entry which is preliminary data.</text>
</comment>
<organism evidence="1 2">
    <name type="scientific">Dentiscutata heterogama</name>
    <dbReference type="NCBI Taxonomy" id="1316150"/>
    <lineage>
        <taxon>Eukaryota</taxon>
        <taxon>Fungi</taxon>
        <taxon>Fungi incertae sedis</taxon>
        <taxon>Mucoromycota</taxon>
        <taxon>Glomeromycotina</taxon>
        <taxon>Glomeromycetes</taxon>
        <taxon>Diversisporales</taxon>
        <taxon>Gigasporaceae</taxon>
        <taxon>Dentiscutata</taxon>
    </lineage>
</organism>